<sequence length="24" mass="2718">MKLKFVVVTAISNYMLNMTSKSLV</sequence>
<evidence type="ECO:0000313" key="1">
    <source>
        <dbReference type="EMBL" id="MBX74162.1"/>
    </source>
</evidence>
<proteinExistence type="predicted"/>
<accession>A0A2P2R4E1</accession>
<reference evidence="1" key="1">
    <citation type="submission" date="2018-02" db="EMBL/GenBank/DDBJ databases">
        <title>Rhizophora mucronata_Transcriptome.</title>
        <authorList>
            <person name="Meera S.P."/>
            <person name="Sreeshan A."/>
            <person name="Augustine A."/>
        </authorList>
    </citation>
    <scope>NUCLEOTIDE SEQUENCE</scope>
    <source>
        <tissue evidence="1">Leaf</tissue>
    </source>
</reference>
<name>A0A2P2R4E1_RHIMU</name>
<dbReference type="AlphaFoldDB" id="A0A2P2R4E1"/>
<organism evidence="1">
    <name type="scientific">Rhizophora mucronata</name>
    <name type="common">Asiatic mangrove</name>
    <dbReference type="NCBI Taxonomy" id="61149"/>
    <lineage>
        <taxon>Eukaryota</taxon>
        <taxon>Viridiplantae</taxon>
        <taxon>Streptophyta</taxon>
        <taxon>Embryophyta</taxon>
        <taxon>Tracheophyta</taxon>
        <taxon>Spermatophyta</taxon>
        <taxon>Magnoliopsida</taxon>
        <taxon>eudicotyledons</taxon>
        <taxon>Gunneridae</taxon>
        <taxon>Pentapetalae</taxon>
        <taxon>rosids</taxon>
        <taxon>fabids</taxon>
        <taxon>Malpighiales</taxon>
        <taxon>Rhizophoraceae</taxon>
        <taxon>Rhizophora</taxon>
    </lineage>
</organism>
<protein>
    <submittedName>
        <fullName evidence="1">Uncharacterized protein</fullName>
    </submittedName>
</protein>
<dbReference type="EMBL" id="GGEC01093678">
    <property type="protein sequence ID" value="MBX74162.1"/>
    <property type="molecule type" value="Transcribed_RNA"/>
</dbReference>